<dbReference type="Pfam" id="PF12833">
    <property type="entry name" value="HTH_18"/>
    <property type="match status" value="1"/>
</dbReference>
<dbReference type="SMART" id="SM00342">
    <property type="entry name" value="HTH_ARAC"/>
    <property type="match status" value="1"/>
</dbReference>
<keyword evidence="6" id="KW-1185">Reference proteome</keyword>
<dbReference type="EMBL" id="CP058561">
    <property type="protein sequence ID" value="QUH31227.1"/>
    <property type="molecule type" value="Genomic_DNA"/>
</dbReference>
<sequence length="306" mass="35926">MKKYSYENFNPYIISIGGMTRKTCPSAGTVFQERVVKWYEIELIHYSDKGYIITNGEKLLAKKGNIFYRKPGMVVQGVAAYHCTIIIFDSIFDVNNMNFYNSNDPFENPTNLLLETMYDKASKTDFLNKLPYRTTVEDYGYYNKIMKDCFQSFIRNDEDFQLIGKTYLYSIMNSLLSELQPINKRKKNIRSISSNYDNIMELKDYIDNNFNKRITLKQLSKMFNLSPNFLCKIFKEIVGKSPIDYLVHLRISKAKEMLLSTIMPINEIAYACGFDNDTYFYTLFRKKVGLTPTSYRQQYGLYQQHG</sequence>
<proteinExistence type="predicted"/>
<dbReference type="Proteomes" id="UP000677305">
    <property type="component" value="Chromosome"/>
</dbReference>
<dbReference type="GO" id="GO:0043565">
    <property type="term" value="F:sequence-specific DNA binding"/>
    <property type="evidence" value="ECO:0007669"/>
    <property type="project" value="InterPro"/>
</dbReference>
<dbReference type="Gene3D" id="1.10.10.60">
    <property type="entry name" value="Homeodomain-like"/>
    <property type="match status" value="2"/>
</dbReference>
<dbReference type="InterPro" id="IPR018062">
    <property type="entry name" value="HTH_AraC-typ_CS"/>
</dbReference>
<evidence type="ECO:0000259" key="4">
    <source>
        <dbReference type="PROSITE" id="PS01124"/>
    </source>
</evidence>
<dbReference type="PANTHER" id="PTHR43280:SF2">
    <property type="entry name" value="HTH-TYPE TRANSCRIPTIONAL REGULATOR EXSA"/>
    <property type="match status" value="1"/>
</dbReference>
<feature type="domain" description="HTH araC/xylS-type" evidence="4">
    <location>
        <begin position="200"/>
        <end position="298"/>
    </location>
</feature>
<keyword evidence="3" id="KW-0804">Transcription</keyword>
<gene>
    <name evidence="5" type="ORF">HYG85_20790</name>
</gene>
<dbReference type="InterPro" id="IPR009057">
    <property type="entry name" value="Homeodomain-like_sf"/>
</dbReference>
<protein>
    <submittedName>
        <fullName evidence="5">Helix-turn-helix transcriptional regulator</fullName>
    </submittedName>
</protein>
<reference evidence="5 6" key="1">
    <citation type="submission" date="2020-07" db="EMBL/GenBank/DDBJ databases">
        <title>Vallitalea guaymasensis genome.</title>
        <authorList>
            <person name="Postec A."/>
        </authorList>
    </citation>
    <scope>NUCLEOTIDE SEQUENCE [LARGE SCALE GENOMIC DNA]</scope>
    <source>
        <strain evidence="5 6">Ra1766G1</strain>
    </source>
</reference>
<evidence type="ECO:0000313" key="5">
    <source>
        <dbReference type="EMBL" id="QUH31227.1"/>
    </source>
</evidence>
<accession>A0A8J8ME40</accession>
<evidence type="ECO:0000313" key="6">
    <source>
        <dbReference type="Proteomes" id="UP000677305"/>
    </source>
</evidence>
<evidence type="ECO:0000256" key="3">
    <source>
        <dbReference type="ARBA" id="ARBA00023163"/>
    </source>
</evidence>
<dbReference type="InterPro" id="IPR020449">
    <property type="entry name" value="Tscrpt_reg_AraC-type_HTH"/>
</dbReference>
<dbReference type="GO" id="GO:0003700">
    <property type="term" value="F:DNA-binding transcription factor activity"/>
    <property type="evidence" value="ECO:0007669"/>
    <property type="project" value="InterPro"/>
</dbReference>
<dbReference type="PROSITE" id="PS00041">
    <property type="entry name" value="HTH_ARAC_FAMILY_1"/>
    <property type="match status" value="1"/>
</dbReference>
<keyword evidence="1" id="KW-0805">Transcription regulation</keyword>
<dbReference type="PROSITE" id="PS01124">
    <property type="entry name" value="HTH_ARAC_FAMILY_2"/>
    <property type="match status" value="1"/>
</dbReference>
<dbReference type="KEGG" id="vgu:HYG85_20790"/>
<dbReference type="AlphaFoldDB" id="A0A8J8ME40"/>
<dbReference type="SUPFAM" id="SSF46689">
    <property type="entry name" value="Homeodomain-like"/>
    <property type="match status" value="2"/>
</dbReference>
<keyword evidence="2" id="KW-0238">DNA-binding</keyword>
<name>A0A8J8ME40_9FIRM</name>
<dbReference type="RefSeq" id="WP_212691294.1">
    <property type="nucleotide sequence ID" value="NZ_CAJXUH010000005.1"/>
</dbReference>
<evidence type="ECO:0000256" key="2">
    <source>
        <dbReference type="ARBA" id="ARBA00023125"/>
    </source>
</evidence>
<organism evidence="5 6">
    <name type="scientific">Vallitalea guaymasensis</name>
    <dbReference type="NCBI Taxonomy" id="1185412"/>
    <lineage>
        <taxon>Bacteria</taxon>
        <taxon>Bacillati</taxon>
        <taxon>Bacillota</taxon>
        <taxon>Clostridia</taxon>
        <taxon>Lachnospirales</taxon>
        <taxon>Vallitaleaceae</taxon>
        <taxon>Vallitalea</taxon>
    </lineage>
</organism>
<dbReference type="PRINTS" id="PR00032">
    <property type="entry name" value="HTHARAC"/>
</dbReference>
<dbReference type="InterPro" id="IPR018060">
    <property type="entry name" value="HTH_AraC"/>
</dbReference>
<dbReference type="PANTHER" id="PTHR43280">
    <property type="entry name" value="ARAC-FAMILY TRANSCRIPTIONAL REGULATOR"/>
    <property type="match status" value="1"/>
</dbReference>
<evidence type="ECO:0000256" key="1">
    <source>
        <dbReference type="ARBA" id="ARBA00023015"/>
    </source>
</evidence>